<dbReference type="Proteomes" id="UP000220102">
    <property type="component" value="Unassembled WGS sequence"/>
</dbReference>
<sequence>MTETALSDSDVLYDDEALLVVNKPAGLLSQADHTGDVDLVTAAKRWLRDARDAGSDPFVGLVHRLDRPASGVMVLARTSDAARDLSNQFQDRLVEKRYLAIVEGRMTGMGTCTDYIAKIDREPTLVGPDHPEGKRAILRWQTLAPGDSVSVVQVQLETGRPHQIRLQLSNEGHPILGDFRHGGSRELDGKNLALHQVLLRVEHPDTYRMMTWAVSPPASWNHVLSSDQAAAIRAAVQRR</sequence>
<dbReference type="GO" id="GO:0140098">
    <property type="term" value="F:catalytic activity, acting on RNA"/>
    <property type="evidence" value="ECO:0007669"/>
    <property type="project" value="UniProtKB-ARBA"/>
</dbReference>
<comment type="caution">
    <text evidence="4">The sequence shown here is derived from an EMBL/GenBank/DDBJ whole genome shotgun (WGS) entry which is preliminary data.</text>
</comment>
<dbReference type="GO" id="GO:0003723">
    <property type="term" value="F:RNA binding"/>
    <property type="evidence" value="ECO:0007669"/>
    <property type="project" value="InterPro"/>
</dbReference>
<dbReference type="OrthoDB" id="9807829at2"/>
<evidence type="ECO:0000313" key="5">
    <source>
        <dbReference type="Proteomes" id="UP000220102"/>
    </source>
</evidence>
<keyword evidence="2" id="KW-0413">Isomerase</keyword>
<protein>
    <submittedName>
        <fullName evidence="4">RNA pseudouridine synthase</fullName>
    </submittedName>
</protein>
<dbReference type="AlphaFoldDB" id="A0A2A8CZH3"/>
<dbReference type="EMBL" id="PDEQ01000003">
    <property type="protein sequence ID" value="PEN13977.1"/>
    <property type="molecule type" value="Genomic_DNA"/>
</dbReference>
<evidence type="ECO:0000256" key="1">
    <source>
        <dbReference type="ARBA" id="ARBA00010876"/>
    </source>
</evidence>
<gene>
    <name evidence="4" type="ORF">CRI94_07970</name>
</gene>
<organism evidence="4 5">
    <name type="scientific">Longibacter salinarum</name>
    <dbReference type="NCBI Taxonomy" id="1850348"/>
    <lineage>
        <taxon>Bacteria</taxon>
        <taxon>Pseudomonadati</taxon>
        <taxon>Rhodothermota</taxon>
        <taxon>Rhodothermia</taxon>
        <taxon>Rhodothermales</taxon>
        <taxon>Salisaetaceae</taxon>
        <taxon>Longibacter</taxon>
    </lineage>
</organism>
<dbReference type="RefSeq" id="WP_098075140.1">
    <property type="nucleotide sequence ID" value="NZ_PDEQ01000003.1"/>
</dbReference>
<feature type="domain" description="Pseudouridine synthase RsuA/RluA-like" evidence="3">
    <location>
        <begin position="18"/>
        <end position="169"/>
    </location>
</feature>
<dbReference type="InterPro" id="IPR020103">
    <property type="entry name" value="PsdUridine_synth_cat_dom_sf"/>
</dbReference>
<dbReference type="GO" id="GO:0006396">
    <property type="term" value="P:RNA processing"/>
    <property type="evidence" value="ECO:0007669"/>
    <property type="project" value="UniProtKB-ARBA"/>
</dbReference>
<dbReference type="GO" id="GO:0009982">
    <property type="term" value="F:pseudouridine synthase activity"/>
    <property type="evidence" value="ECO:0007669"/>
    <property type="project" value="InterPro"/>
</dbReference>
<dbReference type="CDD" id="cd02869">
    <property type="entry name" value="PseudoU_synth_RluA_like"/>
    <property type="match status" value="1"/>
</dbReference>
<keyword evidence="5" id="KW-1185">Reference proteome</keyword>
<evidence type="ECO:0000313" key="4">
    <source>
        <dbReference type="EMBL" id="PEN13977.1"/>
    </source>
</evidence>
<dbReference type="SUPFAM" id="SSF55120">
    <property type="entry name" value="Pseudouridine synthase"/>
    <property type="match status" value="1"/>
</dbReference>
<dbReference type="PANTHER" id="PTHR21600">
    <property type="entry name" value="MITOCHONDRIAL RNA PSEUDOURIDINE SYNTHASE"/>
    <property type="match status" value="1"/>
</dbReference>
<reference evidence="4 5" key="1">
    <citation type="submission" date="2017-10" db="EMBL/GenBank/DDBJ databases">
        <title>Draft genome of Longibacter Salinarum.</title>
        <authorList>
            <person name="Goh K.M."/>
            <person name="Shamsir M.S."/>
            <person name="Lim S.W."/>
        </authorList>
    </citation>
    <scope>NUCLEOTIDE SEQUENCE [LARGE SCALE GENOMIC DNA]</scope>
    <source>
        <strain evidence="4 5">KCTC 52045</strain>
    </source>
</reference>
<proteinExistence type="inferred from homology"/>
<accession>A0A2A8CZH3</accession>
<dbReference type="InterPro" id="IPR006145">
    <property type="entry name" value="PsdUridine_synth_RsuA/RluA"/>
</dbReference>
<evidence type="ECO:0000259" key="3">
    <source>
        <dbReference type="Pfam" id="PF00849"/>
    </source>
</evidence>
<dbReference type="PANTHER" id="PTHR21600:SF83">
    <property type="entry name" value="PSEUDOURIDYLATE SYNTHASE RPUSD4, MITOCHONDRIAL"/>
    <property type="match status" value="1"/>
</dbReference>
<evidence type="ECO:0000256" key="2">
    <source>
        <dbReference type="ARBA" id="ARBA00023235"/>
    </source>
</evidence>
<dbReference type="InterPro" id="IPR050188">
    <property type="entry name" value="RluA_PseudoU_synthase"/>
</dbReference>
<name>A0A2A8CZH3_9BACT</name>
<dbReference type="GO" id="GO:0001522">
    <property type="term" value="P:pseudouridine synthesis"/>
    <property type="evidence" value="ECO:0007669"/>
    <property type="project" value="InterPro"/>
</dbReference>
<dbReference type="Gene3D" id="3.30.2350.10">
    <property type="entry name" value="Pseudouridine synthase"/>
    <property type="match status" value="1"/>
</dbReference>
<comment type="similarity">
    <text evidence="1">Belongs to the pseudouridine synthase RluA family.</text>
</comment>
<dbReference type="Pfam" id="PF00849">
    <property type="entry name" value="PseudoU_synth_2"/>
    <property type="match status" value="1"/>
</dbReference>